<keyword evidence="3" id="KW-1185">Reference proteome</keyword>
<dbReference type="Proteomes" id="UP000663852">
    <property type="component" value="Unassembled WGS sequence"/>
</dbReference>
<organism evidence="2 4">
    <name type="scientific">Adineta ricciae</name>
    <name type="common">Rotifer</name>
    <dbReference type="NCBI Taxonomy" id="249248"/>
    <lineage>
        <taxon>Eukaryota</taxon>
        <taxon>Metazoa</taxon>
        <taxon>Spiralia</taxon>
        <taxon>Gnathifera</taxon>
        <taxon>Rotifera</taxon>
        <taxon>Eurotatoria</taxon>
        <taxon>Bdelloidea</taxon>
        <taxon>Adinetida</taxon>
        <taxon>Adinetidae</taxon>
        <taxon>Adineta</taxon>
    </lineage>
</organism>
<evidence type="ECO:0000313" key="4">
    <source>
        <dbReference type="Proteomes" id="UP000663852"/>
    </source>
</evidence>
<sequence>MLSSSLIYIILNRNEFISGSSLIKSFENRLLKRSLSSINETKTNKEIIDLPSFIPFTSFRTYHIDELTSPLTINELIQEAKETNKFTIFCDQDHSIQGSIQIQLIQSTQSYMISIKSSLDFSTLLCHHIHQLFVVIFDHHHHTNRIINIWGNMDDILRILNSYDMFSYNMNYLIDIIDVQQRFKQWYNKTFDHNIDCKQILDYHNIDGPLCSCSHRPLKTLNEQWRLEYAIAYTFSQNLNVKNDDIDANIHKCLAITSLASVIEQQWTRKQIKGYIWKCRRQHVFMKL</sequence>
<proteinExistence type="predicted"/>
<reference evidence="2" key="1">
    <citation type="submission" date="2021-02" db="EMBL/GenBank/DDBJ databases">
        <authorList>
            <person name="Nowell W R."/>
        </authorList>
    </citation>
    <scope>NUCLEOTIDE SEQUENCE</scope>
</reference>
<evidence type="ECO:0000313" key="1">
    <source>
        <dbReference type="EMBL" id="CAF1097770.1"/>
    </source>
</evidence>
<protein>
    <submittedName>
        <fullName evidence="2">Uncharacterized protein</fullName>
    </submittedName>
</protein>
<dbReference type="EMBL" id="CAJNOR010001206">
    <property type="protein sequence ID" value="CAF1097770.1"/>
    <property type="molecule type" value="Genomic_DNA"/>
</dbReference>
<evidence type="ECO:0000313" key="2">
    <source>
        <dbReference type="EMBL" id="CAF1498604.1"/>
    </source>
</evidence>
<dbReference type="AlphaFoldDB" id="A0A815SZQ6"/>
<dbReference type="Proteomes" id="UP000663828">
    <property type="component" value="Unassembled WGS sequence"/>
</dbReference>
<name>A0A815SZQ6_ADIRI</name>
<gene>
    <name evidence="2" type="ORF">EDS130_LOCUS42483</name>
    <name evidence="1" type="ORF">XAT740_LOCUS18186</name>
</gene>
<dbReference type="EMBL" id="CAJNOJ010000622">
    <property type="protein sequence ID" value="CAF1498604.1"/>
    <property type="molecule type" value="Genomic_DNA"/>
</dbReference>
<accession>A0A815SZQ6</accession>
<evidence type="ECO:0000313" key="3">
    <source>
        <dbReference type="Proteomes" id="UP000663828"/>
    </source>
</evidence>
<comment type="caution">
    <text evidence="2">The sequence shown here is derived from an EMBL/GenBank/DDBJ whole genome shotgun (WGS) entry which is preliminary data.</text>
</comment>
<dbReference type="OrthoDB" id="10044702at2759"/>